<dbReference type="Proteomes" id="UP000730618">
    <property type="component" value="Unassembled WGS sequence"/>
</dbReference>
<comment type="caution">
    <text evidence="2">The sequence shown here is derived from an EMBL/GenBank/DDBJ whole genome shotgun (WGS) entry which is preliminary data.</text>
</comment>
<organism evidence="2 3">
    <name type="scientific">Paenibacillus allorhizosphaerae</name>
    <dbReference type="NCBI Taxonomy" id="2849866"/>
    <lineage>
        <taxon>Bacteria</taxon>
        <taxon>Bacillati</taxon>
        <taxon>Bacillota</taxon>
        <taxon>Bacilli</taxon>
        <taxon>Bacillales</taxon>
        <taxon>Paenibacillaceae</taxon>
        <taxon>Paenibacillus</taxon>
    </lineage>
</organism>
<reference evidence="2 3" key="1">
    <citation type="submission" date="2021-06" db="EMBL/GenBank/DDBJ databases">
        <authorList>
            <person name="Criscuolo A."/>
        </authorList>
    </citation>
    <scope>NUCLEOTIDE SEQUENCE [LARGE SCALE GENOMIC DNA]</scope>
    <source>
        <strain evidence="3">CIP 111802</strain>
    </source>
</reference>
<keyword evidence="3" id="KW-1185">Reference proteome</keyword>
<evidence type="ECO:0000313" key="2">
    <source>
        <dbReference type="EMBL" id="CAG7658286.1"/>
    </source>
</evidence>
<keyword evidence="1" id="KW-0812">Transmembrane</keyword>
<accession>A0ABM8VTW9</accession>
<evidence type="ECO:0000313" key="3">
    <source>
        <dbReference type="Proteomes" id="UP000730618"/>
    </source>
</evidence>
<evidence type="ECO:0000256" key="1">
    <source>
        <dbReference type="SAM" id="Phobius"/>
    </source>
</evidence>
<protein>
    <submittedName>
        <fullName evidence="2">Uncharacterized protein</fullName>
    </submittedName>
</protein>
<keyword evidence="1" id="KW-1133">Transmembrane helix</keyword>
<dbReference type="EMBL" id="CAJVCE010000041">
    <property type="protein sequence ID" value="CAG7658286.1"/>
    <property type="molecule type" value="Genomic_DNA"/>
</dbReference>
<sequence>MEVSVVLCVTCIGGSIGFVIPVAAVLLFLEFAIQVKKGQGRPPCPFLIDEDKRVMSLRFDQGLQINSQGAQHLGQFRIVVR</sequence>
<gene>
    <name evidence="2" type="ORF">PAECIP111802_07007</name>
</gene>
<keyword evidence="1" id="KW-0472">Membrane</keyword>
<name>A0ABM8VTW9_9BACL</name>
<proteinExistence type="predicted"/>
<feature type="transmembrane region" description="Helical" evidence="1">
    <location>
        <begin position="6"/>
        <end position="29"/>
    </location>
</feature>